<dbReference type="Pfam" id="PF01607">
    <property type="entry name" value="CBM_14"/>
    <property type="match status" value="2"/>
</dbReference>
<dbReference type="Gene3D" id="3.40.50.410">
    <property type="entry name" value="von Willebrand factor, type A domain"/>
    <property type="match status" value="1"/>
</dbReference>
<keyword evidence="9" id="KW-1185">Reference proteome</keyword>
<evidence type="ECO:0000259" key="8">
    <source>
        <dbReference type="PROSITE" id="PS50940"/>
    </source>
</evidence>
<reference evidence="10" key="1">
    <citation type="submission" date="2025-08" db="UniProtKB">
        <authorList>
            <consortium name="RefSeq"/>
        </authorList>
    </citation>
    <scope>IDENTIFICATION</scope>
</reference>
<gene>
    <name evidence="10" type="primary">LOC115221805</name>
</gene>
<comment type="subcellular location">
    <subcellularLocation>
        <location evidence="1">Secreted</location>
    </subcellularLocation>
</comment>
<dbReference type="AlphaFoldDB" id="A0A6P7TAE1"/>
<evidence type="ECO:0000313" key="10">
    <source>
        <dbReference type="RefSeq" id="XP_029647899.1"/>
    </source>
</evidence>
<dbReference type="FunFam" id="3.40.50.410:FF:000004">
    <property type="entry name" value="collagen alpha-6(VI) chain"/>
    <property type="match status" value="1"/>
</dbReference>
<evidence type="ECO:0000256" key="2">
    <source>
        <dbReference type="ARBA" id="ARBA00022525"/>
    </source>
</evidence>
<evidence type="ECO:0000313" key="9">
    <source>
        <dbReference type="Proteomes" id="UP000515154"/>
    </source>
</evidence>
<feature type="domain" description="Chitin-binding type-2" evidence="8">
    <location>
        <begin position="535"/>
        <end position="586"/>
    </location>
</feature>
<dbReference type="GO" id="GO:0008061">
    <property type="term" value="F:chitin binding"/>
    <property type="evidence" value="ECO:0007669"/>
    <property type="project" value="InterPro"/>
</dbReference>
<dbReference type="SMART" id="SM00327">
    <property type="entry name" value="VWA"/>
    <property type="match status" value="1"/>
</dbReference>
<evidence type="ECO:0000256" key="6">
    <source>
        <dbReference type="SAM" id="SignalP"/>
    </source>
</evidence>
<organism evidence="9 10">
    <name type="scientific">Octopus sinensis</name>
    <name type="common">East Asian common octopus</name>
    <dbReference type="NCBI Taxonomy" id="2607531"/>
    <lineage>
        <taxon>Eukaryota</taxon>
        <taxon>Metazoa</taxon>
        <taxon>Spiralia</taxon>
        <taxon>Lophotrochozoa</taxon>
        <taxon>Mollusca</taxon>
        <taxon>Cephalopoda</taxon>
        <taxon>Coleoidea</taxon>
        <taxon>Octopodiformes</taxon>
        <taxon>Octopoda</taxon>
        <taxon>Incirrata</taxon>
        <taxon>Octopodidae</taxon>
        <taxon>Octopus</taxon>
    </lineage>
</organism>
<dbReference type="InterPro" id="IPR002035">
    <property type="entry name" value="VWF_A"/>
</dbReference>
<evidence type="ECO:0000259" key="7">
    <source>
        <dbReference type="PROSITE" id="PS50234"/>
    </source>
</evidence>
<dbReference type="KEGG" id="osn:115221805"/>
<dbReference type="PANTHER" id="PTHR24020:SF84">
    <property type="entry name" value="VWFA DOMAIN-CONTAINING PROTEIN"/>
    <property type="match status" value="1"/>
</dbReference>
<proteinExistence type="predicted"/>
<keyword evidence="3 6" id="KW-0732">Signal</keyword>
<evidence type="ECO:0000256" key="4">
    <source>
        <dbReference type="ARBA" id="ARBA00022737"/>
    </source>
</evidence>
<dbReference type="Proteomes" id="UP000515154">
    <property type="component" value="Linkage group LG18"/>
</dbReference>
<dbReference type="InterPro" id="IPR036508">
    <property type="entry name" value="Chitin-bd_dom_sf"/>
</dbReference>
<dbReference type="InterPro" id="IPR036465">
    <property type="entry name" value="vWFA_dom_sf"/>
</dbReference>
<dbReference type="InterPro" id="IPR050525">
    <property type="entry name" value="ECM_Assembly_Org"/>
</dbReference>
<dbReference type="SUPFAM" id="SSF53300">
    <property type="entry name" value="vWA-like"/>
    <property type="match status" value="1"/>
</dbReference>
<dbReference type="SMART" id="SM00494">
    <property type="entry name" value="ChtBD2"/>
    <property type="match status" value="2"/>
</dbReference>
<dbReference type="PRINTS" id="PR00453">
    <property type="entry name" value="VWFADOMAIN"/>
</dbReference>
<dbReference type="CDD" id="cd01450">
    <property type="entry name" value="vWFA_subfamily_ECM"/>
    <property type="match status" value="1"/>
</dbReference>
<dbReference type="RefSeq" id="XP_029647899.1">
    <property type="nucleotide sequence ID" value="XM_029792039.2"/>
</dbReference>
<evidence type="ECO:0000256" key="3">
    <source>
        <dbReference type="ARBA" id="ARBA00022729"/>
    </source>
</evidence>
<evidence type="ECO:0000256" key="5">
    <source>
        <dbReference type="ARBA" id="ARBA00023180"/>
    </source>
</evidence>
<feature type="signal peptide" evidence="6">
    <location>
        <begin position="1"/>
        <end position="18"/>
    </location>
</feature>
<keyword evidence="2" id="KW-0964">Secreted</keyword>
<dbReference type="PANTHER" id="PTHR24020">
    <property type="entry name" value="COLLAGEN ALPHA"/>
    <property type="match status" value="1"/>
</dbReference>
<dbReference type="SUPFAM" id="SSF57625">
    <property type="entry name" value="Invertebrate chitin-binding proteins"/>
    <property type="match status" value="2"/>
</dbReference>
<dbReference type="Gene3D" id="2.170.140.10">
    <property type="entry name" value="Chitin binding domain"/>
    <property type="match status" value="2"/>
</dbReference>
<dbReference type="PROSITE" id="PS50940">
    <property type="entry name" value="CHIT_BIND_II"/>
    <property type="match status" value="2"/>
</dbReference>
<protein>
    <submittedName>
        <fullName evidence="10">Uncharacterized protein LOC115221805</fullName>
    </submittedName>
</protein>
<keyword evidence="5" id="KW-0325">Glycoprotein</keyword>
<keyword evidence="4" id="KW-0677">Repeat</keyword>
<dbReference type="PROSITE" id="PS50234">
    <property type="entry name" value="VWFA"/>
    <property type="match status" value="1"/>
</dbReference>
<feature type="domain" description="Chitin-binding type-2" evidence="8">
    <location>
        <begin position="666"/>
        <end position="723"/>
    </location>
</feature>
<accession>A0A6P7TAE1</accession>
<dbReference type="GO" id="GO:0005576">
    <property type="term" value="C:extracellular region"/>
    <property type="evidence" value="ECO:0007669"/>
    <property type="project" value="UniProtKB-SubCell"/>
</dbReference>
<feature type="chain" id="PRO_5027804868" evidence="6">
    <location>
        <begin position="19"/>
        <end position="723"/>
    </location>
</feature>
<sequence length="723" mass="80396">MQAIWWIASALLLNVVKANSVDRTLVPKANGPSVVEAVVDKIRGSCIFDNDRLFVRRMAYVESKDGFDHSTFRPNFFGGIWQITEKQYNAVRRCSGVLAAPCQKIQQTFNINWSQTKWSDLMKPLYSGLATYLYLQLRGKPIAGDAASQESIWQHYFHPGVTNNNNKFKEAANRVSVSCEKPTDLVFLLDESGSVGQANYNKVKQFLEKSINRLPISPGQFRVSVTTFSSTAKVLFYLNAFTSKSQMIQKIRTMGYDSGGTDTAAGINTVVNNVFNPSNGAKPKKDAPRVLVLVTDGQSNNRAQTVAAANIAKQQGIEIFSVGVGSNVDRTELLQVAGTCSRVFSLATFDDMDNFLHELIKNACGAKSTIEIPDIPSNSTNSTIKETEIKRKVPDNGTHIGIKVTPKGNGTTIVVETNCSVVRIFGSYNDSNPSESVFEITGTAADGRPMVLFVKADKNGRPLYLTFEASKVNTSQQFCFNESNFHVKFHKGEPKVAEVVCIENGVIRNCTVVDIITSKWSDKLCPPTDVIVGSSNPCTPDKLRNKELVFPYPHDNTKYLKCDLKGRVYVITCPPGLHYHPIRQNCGFDHVTNPKKIMSPKHSNLCTYDNIRQNLWFFPYPANKLFFVECDVWGRAWVVPCPPKTEWMTSASRCVSNVKTTPSSLLNPCRPKEIAKGIVYYPYPHNSHRYIHCDDNANPWVQFCPPNKVFDMASKTCVSSGSA</sequence>
<feature type="domain" description="VWFA" evidence="7">
    <location>
        <begin position="184"/>
        <end position="359"/>
    </location>
</feature>
<name>A0A6P7TAE1_9MOLL</name>
<dbReference type="Pfam" id="PF00092">
    <property type="entry name" value="VWA"/>
    <property type="match status" value="1"/>
</dbReference>
<evidence type="ECO:0000256" key="1">
    <source>
        <dbReference type="ARBA" id="ARBA00004613"/>
    </source>
</evidence>
<dbReference type="InterPro" id="IPR002557">
    <property type="entry name" value="Chitin-bd_dom"/>
</dbReference>